<dbReference type="PaxDb" id="2903-EOD18113"/>
<sequence length="373" mass="38600">MACWRAKLRCTMLQCGSCLSCVERGRPCIPRVRMKRRQTRERPPYPSLDLARAQEAALQSLPPLPPLQPMPPSAVGLEDLWGGAQHLQPGAAPNSPTVGAGAGMPAVAPVAAADQASLTAALCSSYSMHLQRSLADSMSLSRMLAVHDGWRGGGSTDLKELLVAHVMRLQRAAQQLVQWPQPQVLTPVAPPAAPLSLGTPAVAEKTTMEAALAAFKGGGSQAEMAAAFLAHMDAAKAALAQAPLDGGRLMSSAGATGCAPAACLASAAGGGSPSAGCANSGTMASTTALQRGEPVAQASLWWEVSLKRPRDTMEYTKDHDSFVDEVARREVVRRGSQEEESAAAAALLEASPSKEGGGSGSNLFEGDVFAGRC</sequence>
<dbReference type="AlphaFoldDB" id="A0A0D3J3M8"/>
<protein>
    <submittedName>
        <fullName evidence="1">Uncharacterized protein</fullName>
    </submittedName>
</protein>
<accession>A0A0D3J3M8</accession>
<name>A0A0D3J3M8_EMIH1</name>
<dbReference type="HOGENOM" id="CLU_742769_0_0_1"/>
<organism evidence="1 2">
    <name type="scientific">Emiliania huxleyi (strain CCMP1516)</name>
    <dbReference type="NCBI Taxonomy" id="280463"/>
    <lineage>
        <taxon>Eukaryota</taxon>
        <taxon>Haptista</taxon>
        <taxon>Haptophyta</taxon>
        <taxon>Prymnesiophyceae</taxon>
        <taxon>Isochrysidales</taxon>
        <taxon>Noelaerhabdaceae</taxon>
        <taxon>Emiliania</taxon>
    </lineage>
</organism>
<reference evidence="2" key="1">
    <citation type="journal article" date="2013" name="Nature">
        <title>Pan genome of the phytoplankton Emiliania underpins its global distribution.</title>
        <authorList>
            <person name="Read B.A."/>
            <person name="Kegel J."/>
            <person name="Klute M.J."/>
            <person name="Kuo A."/>
            <person name="Lefebvre S.C."/>
            <person name="Maumus F."/>
            <person name="Mayer C."/>
            <person name="Miller J."/>
            <person name="Monier A."/>
            <person name="Salamov A."/>
            <person name="Young J."/>
            <person name="Aguilar M."/>
            <person name="Claverie J.M."/>
            <person name="Frickenhaus S."/>
            <person name="Gonzalez K."/>
            <person name="Herman E.K."/>
            <person name="Lin Y.C."/>
            <person name="Napier J."/>
            <person name="Ogata H."/>
            <person name="Sarno A.F."/>
            <person name="Shmutz J."/>
            <person name="Schroeder D."/>
            <person name="de Vargas C."/>
            <person name="Verret F."/>
            <person name="von Dassow P."/>
            <person name="Valentin K."/>
            <person name="Van de Peer Y."/>
            <person name="Wheeler G."/>
            <person name="Dacks J.B."/>
            <person name="Delwiche C.F."/>
            <person name="Dyhrman S.T."/>
            <person name="Glockner G."/>
            <person name="John U."/>
            <person name="Richards T."/>
            <person name="Worden A.Z."/>
            <person name="Zhang X."/>
            <person name="Grigoriev I.V."/>
            <person name="Allen A.E."/>
            <person name="Bidle K."/>
            <person name="Borodovsky M."/>
            <person name="Bowler C."/>
            <person name="Brownlee C."/>
            <person name="Cock J.M."/>
            <person name="Elias M."/>
            <person name="Gladyshev V.N."/>
            <person name="Groth M."/>
            <person name="Guda C."/>
            <person name="Hadaegh A."/>
            <person name="Iglesias-Rodriguez M.D."/>
            <person name="Jenkins J."/>
            <person name="Jones B.M."/>
            <person name="Lawson T."/>
            <person name="Leese F."/>
            <person name="Lindquist E."/>
            <person name="Lobanov A."/>
            <person name="Lomsadze A."/>
            <person name="Malik S.B."/>
            <person name="Marsh M.E."/>
            <person name="Mackinder L."/>
            <person name="Mock T."/>
            <person name="Mueller-Roeber B."/>
            <person name="Pagarete A."/>
            <person name="Parker M."/>
            <person name="Probert I."/>
            <person name="Quesneville H."/>
            <person name="Raines C."/>
            <person name="Rensing S.A."/>
            <person name="Riano-Pachon D.M."/>
            <person name="Richier S."/>
            <person name="Rokitta S."/>
            <person name="Shiraiwa Y."/>
            <person name="Soanes D.M."/>
            <person name="van der Giezen M."/>
            <person name="Wahlund T.M."/>
            <person name="Williams B."/>
            <person name="Wilson W."/>
            <person name="Wolfe G."/>
            <person name="Wurch L.L."/>
        </authorList>
    </citation>
    <scope>NUCLEOTIDE SEQUENCE</scope>
</reference>
<dbReference type="Proteomes" id="UP000013827">
    <property type="component" value="Unassembled WGS sequence"/>
</dbReference>
<dbReference type="RefSeq" id="XP_005770542.1">
    <property type="nucleotide sequence ID" value="XM_005770485.1"/>
</dbReference>
<reference evidence="1" key="2">
    <citation type="submission" date="2024-10" db="UniProtKB">
        <authorList>
            <consortium name="EnsemblProtists"/>
        </authorList>
    </citation>
    <scope>IDENTIFICATION</scope>
</reference>
<evidence type="ECO:0000313" key="1">
    <source>
        <dbReference type="EnsemblProtists" id="EOD18113"/>
    </source>
</evidence>
<dbReference type="GeneID" id="19046114"/>
<keyword evidence="2" id="KW-1185">Reference proteome</keyword>
<dbReference type="KEGG" id="ehx:EMIHUDRAFT_196195"/>
<dbReference type="EnsemblProtists" id="EOD18113">
    <property type="protein sequence ID" value="EOD18113"/>
    <property type="gene ID" value="EMIHUDRAFT_196195"/>
</dbReference>
<proteinExistence type="predicted"/>
<evidence type="ECO:0000313" key="2">
    <source>
        <dbReference type="Proteomes" id="UP000013827"/>
    </source>
</evidence>